<protein>
    <submittedName>
        <fullName evidence="1">Uncharacterized protein</fullName>
    </submittedName>
</protein>
<organism evidence="1 2">
    <name type="scientific">Rufibacter radiotolerans</name>
    <dbReference type="NCBI Taxonomy" id="1379910"/>
    <lineage>
        <taxon>Bacteria</taxon>
        <taxon>Pseudomonadati</taxon>
        <taxon>Bacteroidota</taxon>
        <taxon>Cytophagia</taxon>
        <taxon>Cytophagales</taxon>
        <taxon>Hymenobacteraceae</taxon>
        <taxon>Rufibacter</taxon>
    </lineage>
</organism>
<evidence type="ECO:0000313" key="1">
    <source>
        <dbReference type="EMBL" id="AKQ44766.1"/>
    </source>
</evidence>
<keyword evidence="2" id="KW-1185">Reference proteome</keyword>
<sequence length="137" mass="16588">METQHTASPKHLLEIGISDLHQESQTWLQEIEFWGFELNFYQKLLEKVTQKATADDKRHVDHFQQLIIYYQGELLPQFKKEVRKHEAYLQKLTQEKAPFDDQLYREVHLKHKQQIAAFSKDFSQYKGDLFRFAERYI</sequence>
<dbReference type="OrthoDB" id="893975at2"/>
<name>A0A0H4W2U6_9BACT</name>
<dbReference type="PATRIC" id="fig|1379910.4.peg.566"/>
<dbReference type="Proteomes" id="UP000036458">
    <property type="component" value="Chromosome"/>
</dbReference>
<evidence type="ECO:0000313" key="2">
    <source>
        <dbReference type="Proteomes" id="UP000036458"/>
    </source>
</evidence>
<gene>
    <name evidence="1" type="ORF">TH63_02625</name>
</gene>
<dbReference type="KEGG" id="ruf:TH63_02625"/>
<dbReference type="RefSeq" id="WP_048919560.1">
    <property type="nucleotide sequence ID" value="NZ_CP010777.1"/>
</dbReference>
<reference evidence="1 2" key="1">
    <citation type="submission" date="2015-01" db="EMBL/GenBank/DDBJ databases">
        <title>Rufibacter sp./DG31D/ whole genome sequencing.</title>
        <authorList>
            <person name="Kim M.K."/>
            <person name="Srinivasan S."/>
            <person name="Lee J.-J."/>
        </authorList>
    </citation>
    <scope>NUCLEOTIDE SEQUENCE [LARGE SCALE GENOMIC DNA]</scope>
    <source>
        <strain evidence="1 2">DG31D</strain>
    </source>
</reference>
<dbReference type="AlphaFoldDB" id="A0A0H4W2U6"/>
<accession>A0A0H4W2U6</accession>
<dbReference type="EMBL" id="CP010777">
    <property type="protein sequence ID" value="AKQ44766.1"/>
    <property type="molecule type" value="Genomic_DNA"/>
</dbReference>
<proteinExistence type="predicted"/>